<evidence type="ECO:0000256" key="3">
    <source>
        <dbReference type="ARBA" id="ARBA00007084"/>
    </source>
</evidence>
<evidence type="ECO:0000256" key="1">
    <source>
        <dbReference type="ARBA" id="ARBA00004123"/>
    </source>
</evidence>
<dbReference type="InterPro" id="IPR050756">
    <property type="entry name" value="CSN3"/>
</dbReference>
<dbReference type="PANTHER" id="PTHR10758">
    <property type="entry name" value="26S PROTEASOME NON-ATPASE REGULATORY SUBUNIT 3/COP9 SIGNALOSOME COMPLEX SUBUNIT 3"/>
    <property type="match status" value="1"/>
</dbReference>
<evidence type="ECO:0000256" key="8">
    <source>
        <dbReference type="SAM" id="MobiDB-lite"/>
    </source>
</evidence>
<evidence type="ECO:0000259" key="9">
    <source>
        <dbReference type="PROSITE" id="PS50250"/>
    </source>
</evidence>
<evidence type="ECO:0000256" key="7">
    <source>
        <dbReference type="ARBA" id="ARBA00023242"/>
    </source>
</evidence>
<reference evidence="10 11" key="1">
    <citation type="submission" date="2019-01" db="EMBL/GenBank/DDBJ databases">
        <title>Genome sequencing of the rare red list fungi Fomitopsis rosea.</title>
        <authorList>
            <person name="Buettner E."/>
            <person name="Kellner H."/>
        </authorList>
    </citation>
    <scope>NUCLEOTIDE SEQUENCE [LARGE SCALE GENOMIC DNA]</scope>
    <source>
        <strain evidence="10 11">DSM 105464</strain>
    </source>
</reference>
<comment type="subcellular location">
    <subcellularLocation>
        <location evidence="2">Cytoplasm</location>
    </subcellularLocation>
    <subcellularLocation>
        <location evidence="1">Nucleus</location>
    </subcellularLocation>
</comment>
<protein>
    <recommendedName>
        <fullName evidence="4">COP9 signalosome complex subunit 3</fullName>
    </recommendedName>
</protein>
<dbReference type="Pfam" id="PF22788">
    <property type="entry name" value="COP9_hel_rpt"/>
    <property type="match status" value="1"/>
</dbReference>
<accession>A0A4Y9XP15</accession>
<feature type="domain" description="PCI" evidence="9">
    <location>
        <begin position="185"/>
        <end position="379"/>
    </location>
</feature>
<evidence type="ECO:0000313" key="10">
    <source>
        <dbReference type="EMBL" id="TFY51107.1"/>
    </source>
</evidence>
<evidence type="ECO:0000256" key="6">
    <source>
        <dbReference type="ARBA" id="ARBA00022790"/>
    </source>
</evidence>
<name>A0A4Y9XP15_9APHY</name>
<dbReference type="PANTHER" id="PTHR10758:SF1">
    <property type="entry name" value="COP9 SIGNALOSOME COMPLEX SUBUNIT 3"/>
    <property type="match status" value="1"/>
</dbReference>
<dbReference type="SMART" id="SM00088">
    <property type="entry name" value="PINT"/>
    <property type="match status" value="1"/>
</dbReference>
<dbReference type="STRING" id="34475.A0A4Y9XP15"/>
<keyword evidence="5" id="KW-0963">Cytoplasm</keyword>
<comment type="caution">
    <text evidence="10">The sequence shown here is derived from an EMBL/GenBank/DDBJ whole genome shotgun (WGS) entry which is preliminary data.</text>
</comment>
<evidence type="ECO:0000313" key="11">
    <source>
        <dbReference type="Proteomes" id="UP000298390"/>
    </source>
</evidence>
<dbReference type="InterPro" id="IPR055089">
    <property type="entry name" value="COP9_N"/>
</dbReference>
<gene>
    <name evidence="10" type="ORF">EVJ58_g10735</name>
</gene>
<dbReference type="EMBL" id="SEKV01001278">
    <property type="protein sequence ID" value="TFY51107.1"/>
    <property type="molecule type" value="Genomic_DNA"/>
</dbReference>
<proteinExistence type="inferred from homology"/>
<dbReference type="SUPFAM" id="SSF46785">
    <property type="entry name" value="Winged helix' DNA-binding domain"/>
    <property type="match status" value="1"/>
</dbReference>
<feature type="region of interest" description="Disordered" evidence="8">
    <location>
        <begin position="424"/>
        <end position="446"/>
    </location>
</feature>
<evidence type="ECO:0000256" key="2">
    <source>
        <dbReference type="ARBA" id="ARBA00004496"/>
    </source>
</evidence>
<keyword evidence="6" id="KW-0736">Signalosome</keyword>
<dbReference type="AlphaFoldDB" id="A0A4Y9XP15"/>
<sequence length="446" mass="48926">MSQPGSSTGLLQAVLPGSSHSADAPSVDALVAQIVGNDNPDTLARILKDTAPKESRDNALVGMLANGQDPLLVLNPEQHTLGYLYILAGAPRPSREVIEEFCRRFNPEQARLAPQRVTALAKSILRAAHDAGHDKLALGPLYDLLTRYPPSLACLTTLHPLFVTYCVATKHYTLALPVLGVPITTIDLKLSDLTYTDNLQYHYAGGVALGALKQWKKAEEFFEICASSPAQMPAAIQLEASKKLVLVQLILYGKTVPPPKYTNVTLQRLLKSSPYGAFAKNYPQGKNRLLASIHKDRDLFTNEKHLGLVLQAIDRAPRWLIQKLTSTYLTLGLADIAKEVGIDSEEEVRSIILSMIESDEINATISEDGTVTFSDPVPQISKEDVDRMLRLAQEQTRLLYELERTMNANKDYLTKAVKHKDEAGWGPDEDVYSTGGGGGWVEDSVM</sequence>
<dbReference type="Pfam" id="PF01399">
    <property type="entry name" value="PCI"/>
    <property type="match status" value="1"/>
</dbReference>
<organism evidence="10 11">
    <name type="scientific">Rhodofomes roseus</name>
    <dbReference type="NCBI Taxonomy" id="34475"/>
    <lineage>
        <taxon>Eukaryota</taxon>
        <taxon>Fungi</taxon>
        <taxon>Dikarya</taxon>
        <taxon>Basidiomycota</taxon>
        <taxon>Agaricomycotina</taxon>
        <taxon>Agaricomycetes</taxon>
        <taxon>Polyporales</taxon>
        <taxon>Rhodofomes</taxon>
    </lineage>
</organism>
<dbReference type="GO" id="GO:0006511">
    <property type="term" value="P:ubiquitin-dependent protein catabolic process"/>
    <property type="evidence" value="ECO:0007669"/>
    <property type="project" value="TreeGrafter"/>
</dbReference>
<keyword evidence="7" id="KW-0539">Nucleus</keyword>
<evidence type="ECO:0000256" key="5">
    <source>
        <dbReference type="ARBA" id="ARBA00022490"/>
    </source>
</evidence>
<evidence type="ECO:0000256" key="4">
    <source>
        <dbReference type="ARBA" id="ARBA00014878"/>
    </source>
</evidence>
<dbReference type="PROSITE" id="PS50250">
    <property type="entry name" value="PCI"/>
    <property type="match status" value="1"/>
</dbReference>
<dbReference type="GO" id="GO:0005737">
    <property type="term" value="C:cytoplasm"/>
    <property type="evidence" value="ECO:0007669"/>
    <property type="project" value="UniProtKB-SubCell"/>
</dbReference>
<comment type="similarity">
    <text evidence="3">Belongs to the CSN3 family.</text>
</comment>
<dbReference type="InterPro" id="IPR000717">
    <property type="entry name" value="PCI_dom"/>
</dbReference>
<dbReference type="GO" id="GO:0008180">
    <property type="term" value="C:COP9 signalosome"/>
    <property type="evidence" value="ECO:0007669"/>
    <property type="project" value="UniProtKB-KW"/>
</dbReference>
<dbReference type="Proteomes" id="UP000298390">
    <property type="component" value="Unassembled WGS sequence"/>
</dbReference>
<dbReference type="InterPro" id="IPR036390">
    <property type="entry name" value="WH_DNA-bd_sf"/>
</dbReference>